<keyword evidence="2" id="KW-1185">Reference proteome</keyword>
<dbReference type="Proteomes" id="UP000179284">
    <property type="component" value="Chromosome I"/>
</dbReference>
<organism evidence="1 2">
    <name type="scientific">Butyrivibrio hungatei</name>
    <dbReference type="NCBI Taxonomy" id="185008"/>
    <lineage>
        <taxon>Bacteria</taxon>
        <taxon>Bacillati</taxon>
        <taxon>Bacillota</taxon>
        <taxon>Clostridia</taxon>
        <taxon>Lachnospirales</taxon>
        <taxon>Lachnospiraceae</taxon>
        <taxon>Butyrivibrio</taxon>
    </lineage>
</organism>
<proteinExistence type="predicted"/>
<dbReference type="RefSeq" id="WP_071177259.1">
    <property type="nucleotide sequence ID" value="NZ_CP017831.1"/>
</dbReference>
<accession>A0A1D9P571</accession>
<protein>
    <submittedName>
        <fullName evidence="1">Uncharacterized protein</fullName>
    </submittedName>
</protein>
<gene>
    <name evidence="1" type="ORF">bhn_I2649</name>
</gene>
<name>A0A1D9P571_9FIRM</name>
<evidence type="ECO:0000313" key="2">
    <source>
        <dbReference type="Proteomes" id="UP000179284"/>
    </source>
</evidence>
<dbReference type="KEGG" id="bhu:bhn_I2649"/>
<sequence length="78" mass="9012">MLNNKVVTMDESGEMAGFAEFLAGIFAKYADDVKLEDLPDPDAFLTQKEIKKQYRVYIREVQKLLNEKDNNSIEYTFA</sequence>
<evidence type="ECO:0000313" key="1">
    <source>
        <dbReference type="EMBL" id="AOZ97681.1"/>
    </source>
</evidence>
<dbReference type="EMBL" id="CP017831">
    <property type="protein sequence ID" value="AOZ97681.1"/>
    <property type="molecule type" value="Genomic_DNA"/>
</dbReference>
<reference evidence="2" key="1">
    <citation type="submission" date="2016-10" db="EMBL/GenBank/DDBJ databases">
        <title>The complete genome sequence of the rumen bacterium Butyrivibrio hungatei MB2003.</title>
        <authorList>
            <person name="Palevich N."/>
            <person name="Kelly W.J."/>
            <person name="Leahy S.C."/>
            <person name="Altermann E."/>
            <person name="Rakonjac J."/>
            <person name="Attwood G.T."/>
        </authorList>
    </citation>
    <scope>NUCLEOTIDE SEQUENCE [LARGE SCALE GENOMIC DNA]</scope>
    <source>
        <strain evidence="2">MB2003</strain>
    </source>
</reference>
<dbReference type="OrthoDB" id="2004362at2"/>
<dbReference type="AlphaFoldDB" id="A0A1D9P571"/>